<dbReference type="Gene3D" id="2.60.120.560">
    <property type="entry name" value="Exo-inulinase, domain 1"/>
    <property type="match status" value="1"/>
</dbReference>
<gene>
    <name evidence="9" type="ORF">SCOCK_290059</name>
</gene>
<dbReference type="PROSITE" id="PS51318">
    <property type="entry name" value="TAT"/>
    <property type="match status" value="1"/>
</dbReference>
<organism evidence="9 10">
    <name type="scientific">Actinacidiphila cocklensis</name>
    <dbReference type="NCBI Taxonomy" id="887465"/>
    <lineage>
        <taxon>Bacteria</taxon>
        <taxon>Bacillati</taxon>
        <taxon>Actinomycetota</taxon>
        <taxon>Actinomycetes</taxon>
        <taxon>Kitasatosporales</taxon>
        <taxon>Streptomycetaceae</taxon>
        <taxon>Actinacidiphila</taxon>
    </lineage>
</organism>
<sequence>MRRHSAASGRRVLVRMLLALLLCLPLGSVLTAPSASAAAIDIVNPGFETGDLSGWTPSGTAFQAGSVSSDPGWGWGCCFNQQGTYHLWGFKAGGDAAVGMLTSDAFTLSGTGMVSALVSGGNDPDHEYVALTLADGTVLQKATGLNDEAYRRVTWDVRDRVGQQLRIKVVDQATGGWGHINLDDVRVGLDAAASTTLANPDFETGDLTGWTPSGTAFQAAAVTSDTGWGWGCCFNQQGTYHLWGFKAGGDAAVGTLTSNAFTLSGTGMVSALVSGGQDLNNLYVALTLADGTVLQKATGLNGEAYRRVTWDVRDRVGQQLRIKVVDQATGDFGHINLDDVRVGLDQPKDPNGGPVAYWNFDEGKGAATTERISHQADPISYVFNNAVYKPNSDPLWQPADAGKGVLSKALLFDGYSTWVTRSAAQVPAVSDGLTLDAWVAPRAFEWGDAGKVSAIVNQQDAGANRGFSLGVGRHGVWKLGVGTGDAWREVTVPQSAALTAGSWAHVVATFDSAHGLMRLYLNGAQVAETAVPVGALIQPASVPLLIGRHNQPEIINGTFAVNMFSGLIDEVKVYDRPLDATQVAQEHSQDLATFVGGKIPTADMTEDRSKYAGDKYRPGYHFTPPNAWMNEPHAPIFINGQYHLFYQHNVHGPYWHNISWGHAVSKDLVHWRDLPVALAPTADSVAPDGVWSGGATTDANGNPVLFFTAGNDSQHPNQAVGTARPVDPTDPDLEQWKMDPQLVTQQDPNANVGTGRKVRVGEFRDPYVWKEGSVWYELVGSGVQTTGGADVGGTALMYSSTDLTHWTYVGPLMTGDVNAYPKSGQVWELPVFLPIGKDAQGRQRNVLLVNPAFPNGSPYSSKNTLYWVGTWDHATHTWTPDSAAPRMFDYGEHFTGPSGTVDAKGRSLVFSIAQDRRTEQAHYDAGWAHNAGLPVQLSMLPDGDLGIKPVDELTSLHAGSPLVDVTGPLSIADVNTNLASVKGDMLHIRLTMEPGTAQNFGLDVLRSPAGEERTRLFYDNSGGGTFGVDRTKTGNNSDVDSNLGVQSGPLALDGGKVSLDVFLDRSMVEAYADSFKSITTRAYDFRDDSLGLQLFGDGAKVDSMTVWRMNSMTS</sequence>
<evidence type="ECO:0000256" key="5">
    <source>
        <dbReference type="ARBA" id="ARBA00023157"/>
    </source>
</evidence>
<dbReference type="InterPro" id="IPR013189">
    <property type="entry name" value="Glyco_hydro_32_C"/>
</dbReference>
<dbReference type="Pfam" id="PF00251">
    <property type="entry name" value="Glyco_hydro_32N"/>
    <property type="match status" value="1"/>
</dbReference>
<feature type="domain" description="LamG-like jellyroll fold" evidence="8">
    <location>
        <begin position="431"/>
        <end position="581"/>
    </location>
</feature>
<dbReference type="PANTHER" id="PTHR43101">
    <property type="entry name" value="BETA-FRUCTOSIDASE"/>
    <property type="match status" value="1"/>
</dbReference>
<proteinExistence type="inferred from homology"/>
<dbReference type="InterPro" id="IPR023296">
    <property type="entry name" value="Glyco_hydro_beta-prop_sf"/>
</dbReference>
<dbReference type="SUPFAM" id="SSF75005">
    <property type="entry name" value="Arabinanase/levansucrase/invertase"/>
    <property type="match status" value="1"/>
</dbReference>
<dbReference type="Gene3D" id="2.115.10.20">
    <property type="entry name" value="Glycosyl hydrolase domain, family 43"/>
    <property type="match status" value="1"/>
</dbReference>
<evidence type="ECO:0000256" key="1">
    <source>
        <dbReference type="ARBA" id="ARBA00009902"/>
    </source>
</evidence>
<dbReference type="Proteomes" id="UP001152519">
    <property type="component" value="Unassembled WGS sequence"/>
</dbReference>
<evidence type="ECO:0000256" key="2">
    <source>
        <dbReference type="ARBA" id="ARBA00012758"/>
    </source>
</evidence>
<evidence type="ECO:0000256" key="3">
    <source>
        <dbReference type="ARBA" id="ARBA00022729"/>
    </source>
</evidence>
<dbReference type="GO" id="GO:0005975">
    <property type="term" value="P:carbohydrate metabolic process"/>
    <property type="evidence" value="ECO:0007669"/>
    <property type="project" value="InterPro"/>
</dbReference>
<dbReference type="Gene3D" id="2.60.120.260">
    <property type="entry name" value="Galactose-binding domain-like"/>
    <property type="match status" value="2"/>
</dbReference>
<comment type="similarity">
    <text evidence="1">Belongs to the glycosyl hydrolase 32 family.</text>
</comment>
<dbReference type="InterPro" id="IPR001362">
    <property type="entry name" value="Glyco_hydro_32"/>
</dbReference>
<name>A0A9W4DR63_9ACTN</name>
<dbReference type="AlphaFoldDB" id="A0A9W4DR63"/>
<dbReference type="Gene3D" id="2.60.120.200">
    <property type="match status" value="1"/>
</dbReference>
<comment type="caution">
    <text evidence="9">The sequence shown here is derived from an EMBL/GenBank/DDBJ whole genome shotgun (WGS) entry which is preliminary data.</text>
</comment>
<dbReference type="GO" id="GO:0004564">
    <property type="term" value="F:beta-fructofuranosidase activity"/>
    <property type="evidence" value="ECO:0007669"/>
    <property type="project" value="UniProtKB-EC"/>
</dbReference>
<dbReference type="PANTHER" id="PTHR43101:SF1">
    <property type="entry name" value="BETA-FRUCTOSIDASE"/>
    <property type="match status" value="1"/>
</dbReference>
<keyword evidence="3 7" id="KW-0732">Signal</keyword>
<dbReference type="InterPro" id="IPR013148">
    <property type="entry name" value="Glyco_hydro_32_N"/>
</dbReference>
<reference evidence="9" key="1">
    <citation type="submission" date="2021-05" db="EMBL/GenBank/DDBJ databases">
        <authorList>
            <person name="Arsene-Ploetze F."/>
        </authorList>
    </citation>
    <scope>NUCLEOTIDE SEQUENCE</scope>
    <source>
        <strain evidence="9">DSM 42138</strain>
    </source>
</reference>
<dbReference type="EMBL" id="CAJSLV010000058">
    <property type="protein sequence ID" value="CAG6394723.1"/>
    <property type="molecule type" value="Genomic_DNA"/>
</dbReference>
<dbReference type="CDD" id="cd08996">
    <property type="entry name" value="GH32_FFase"/>
    <property type="match status" value="1"/>
</dbReference>
<keyword evidence="4 9" id="KW-0378">Hydrolase</keyword>
<dbReference type="EC" id="3.2.1.26" evidence="2"/>
<evidence type="ECO:0000313" key="10">
    <source>
        <dbReference type="Proteomes" id="UP001152519"/>
    </source>
</evidence>
<dbReference type="SUPFAM" id="SSF49899">
    <property type="entry name" value="Concanavalin A-like lectins/glucanases"/>
    <property type="match status" value="2"/>
</dbReference>
<dbReference type="Pfam" id="PF13385">
    <property type="entry name" value="Laminin_G_3"/>
    <property type="match status" value="1"/>
</dbReference>
<dbReference type="InterPro" id="IPR013320">
    <property type="entry name" value="ConA-like_dom_sf"/>
</dbReference>
<dbReference type="InterPro" id="IPR006311">
    <property type="entry name" value="TAT_signal"/>
</dbReference>
<dbReference type="SMART" id="SM00640">
    <property type="entry name" value="Glyco_32"/>
    <property type="match status" value="1"/>
</dbReference>
<keyword evidence="5" id="KW-1015">Disulfide bond</keyword>
<accession>A0A9W4DR63</accession>
<dbReference type="Pfam" id="PF08244">
    <property type="entry name" value="Glyco_hydro_32C"/>
    <property type="match status" value="1"/>
</dbReference>
<keyword evidence="6" id="KW-0326">Glycosidase</keyword>
<evidence type="ECO:0000256" key="6">
    <source>
        <dbReference type="ARBA" id="ARBA00023295"/>
    </source>
</evidence>
<protein>
    <recommendedName>
        <fullName evidence="2">beta-fructofuranosidase</fullName>
        <ecNumber evidence="2">3.2.1.26</ecNumber>
    </recommendedName>
</protein>
<evidence type="ECO:0000313" key="9">
    <source>
        <dbReference type="EMBL" id="CAG6394723.1"/>
    </source>
</evidence>
<dbReference type="InterPro" id="IPR051214">
    <property type="entry name" value="GH32_Enzymes"/>
</dbReference>
<keyword evidence="10" id="KW-1185">Reference proteome</keyword>
<dbReference type="InterPro" id="IPR006558">
    <property type="entry name" value="LamG-like"/>
</dbReference>
<evidence type="ECO:0000256" key="4">
    <source>
        <dbReference type="ARBA" id="ARBA00022801"/>
    </source>
</evidence>
<feature type="chain" id="PRO_5040819268" description="beta-fructofuranosidase" evidence="7">
    <location>
        <begin position="38"/>
        <end position="1114"/>
    </location>
</feature>
<evidence type="ECO:0000256" key="7">
    <source>
        <dbReference type="SAM" id="SignalP"/>
    </source>
</evidence>
<feature type="signal peptide" evidence="7">
    <location>
        <begin position="1"/>
        <end position="37"/>
    </location>
</feature>
<evidence type="ECO:0000259" key="8">
    <source>
        <dbReference type="SMART" id="SM00560"/>
    </source>
</evidence>
<dbReference type="SMART" id="SM00560">
    <property type="entry name" value="LamGL"/>
    <property type="match status" value="1"/>
</dbReference>